<evidence type="ECO:0000313" key="2">
    <source>
        <dbReference type="Proteomes" id="UP000248132"/>
    </source>
</evidence>
<evidence type="ECO:0000313" key="1">
    <source>
        <dbReference type="EMBL" id="PYG84259.1"/>
    </source>
</evidence>
<dbReference type="EMBL" id="QKMR01000037">
    <property type="protein sequence ID" value="PYG84259.1"/>
    <property type="molecule type" value="Genomic_DNA"/>
</dbReference>
<reference evidence="1 2" key="1">
    <citation type="submission" date="2018-06" db="EMBL/GenBank/DDBJ databases">
        <title>Genomic Encyclopedia of Type Strains, Phase I: the one thousand microbial genomes (KMG-I) project.</title>
        <authorList>
            <person name="Kyrpides N."/>
        </authorList>
    </citation>
    <scope>NUCLEOTIDE SEQUENCE [LARGE SCALE GENOMIC DNA]</scope>
    <source>
        <strain evidence="1 2">DSM 19573</strain>
    </source>
</reference>
<organism evidence="1 2">
    <name type="scientific">Ruminiclostridium sufflavum DSM 19573</name>
    <dbReference type="NCBI Taxonomy" id="1121337"/>
    <lineage>
        <taxon>Bacteria</taxon>
        <taxon>Bacillati</taxon>
        <taxon>Bacillota</taxon>
        <taxon>Clostridia</taxon>
        <taxon>Eubacteriales</taxon>
        <taxon>Oscillospiraceae</taxon>
        <taxon>Ruminiclostridium</taxon>
    </lineage>
</organism>
<keyword evidence="2" id="KW-1185">Reference proteome</keyword>
<gene>
    <name evidence="1" type="ORF">LY28_03711</name>
</gene>
<accession>A0A318XH13</accession>
<name>A0A318XH13_9FIRM</name>
<proteinExistence type="predicted"/>
<dbReference type="AlphaFoldDB" id="A0A318XH13"/>
<protein>
    <submittedName>
        <fullName evidence="1">Uncharacterized protein</fullName>
    </submittedName>
</protein>
<dbReference type="Proteomes" id="UP000248132">
    <property type="component" value="Unassembled WGS sequence"/>
</dbReference>
<sequence>MFTNNSWVIVYTILEVISVSIDNKKNDKEGEDMLAIKKENPIKNDTVYTPAKNEDVLKAIMKSSQKHSKMLNMLSK</sequence>
<comment type="caution">
    <text evidence="1">The sequence shown here is derived from an EMBL/GenBank/DDBJ whole genome shotgun (WGS) entry which is preliminary data.</text>
</comment>